<dbReference type="InterPro" id="IPR036942">
    <property type="entry name" value="Beta-barrel_TonB_sf"/>
</dbReference>
<accession>A0A1I6KBG6</accession>
<comment type="subcellular location">
    <subcellularLocation>
        <location evidence="1 11">Cell outer membrane</location>
        <topology evidence="1 11">Multi-pass membrane protein</topology>
    </subcellularLocation>
</comment>
<sequence length="816" mass="86899">MTYLDSARALFTSAALCALAAHAPAGAQTAPVQPAAAPDLARPAEAGLGDIVVTARRREEALQDVPVAITALSGETLTARGVISAEALRQTAPALNIYQNNRQDAGFYIRGQGPGIVGGGARNFTSVATYFAEVPTAIAGSGVFYDLANVQVLKGPQGTLFGRNTTGGAVLFEPNRPTFEFGGSIKGSYGNYDFHEIEGVLNVPIVEDRVALRLAGSYSRRKGFTRGVYTGQRADSRNHDAFRVSLLLKPTDTIENLTIVDYNFRDNTGSGLILRAANPAAQLGALPVPAALQAGFGLPASLPLLAGAPTPIACLSVALPGCPTGPFGNAVAAFVAGANGGLSLSGLTPQQFADAVALQRSVGIRRSLSRQPVYNRNKAYGITNRTEIELSDAISIKNIIALRRNRTAEVNDIAPGLDYAGSQYPGTGSNPPYIRGLNQFSEEFQLQGRLADGALSYVLGFYHEQTKPGIDQSYRSVVFGNATNTANYFSDKSDAVFAHLEWQATEAFQLSGGFRYTWDKRYLTSSVTNDAGVCGQLNTANGLIECPVSGRAKFSAPTYDVTAQYELSQRVLAYAAYRRGYKSGGFNLPAPTLETSTFGKETVDDFEVGLKADWDIGVPLRTNLSLFHDKYKGIQIALPVLTNGTFISLVQNAGKATNKGGELEVSIKPSADFTIGGFASYLDAKCATNVGTACRVGRQIAFQPHWKAGVNAQYTIFDGTNGALTLSSDFSYTDKVTTSDPDAPIDTYPSYTLWNARLDWSDAFAPGVDLAVFATNITGKKYIVGGYPLVSALGFDSVLYGEPRMYGASVRFRFGN</sequence>
<dbReference type="InterPro" id="IPR000531">
    <property type="entry name" value="Beta-barrel_TonB"/>
</dbReference>
<proteinExistence type="inferred from homology"/>
<keyword evidence="10 11" id="KW-0998">Cell outer membrane</keyword>
<evidence type="ECO:0000256" key="9">
    <source>
        <dbReference type="ARBA" id="ARBA00023136"/>
    </source>
</evidence>
<keyword evidence="9 11" id="KW-0472">Membrane</keyword>
<keyword evidence="6" id="KW-0408">Iron</keyword>
<feature type="domain" description="TonB-dependent receptor plug" evidence="15">
    <location>
        <begin position="62"/>
        <end position="169"/>
    </location>
</feature>
<dbReference type="Proteomes" id="UP000198824">
    <property type="component" value="Unassembled WGS sequence"/>
</dbReference>
<dbReference type="InterPro" id="IPR012910">
    <property type="entry name" value="Plug_dom"/>
</dbReference>
<keyword evidence="17" id="KW-1185">Reference proteome</keyword>
<evidence type="ECO:0000256" key="2">
    <source>
        <dbReference type="ARBA" id="ARBA00022448"/>
    </source>
</evidence>
<dbReference type="Pfam" id="PF00593">
    <property type="entry name" value="TonB_dep_Rec_b-barrel"/>
    <property type="match status" value="1"/>
</dbReference>
<dbReference type="STRING" id="1166337.SAMN05192580_1541"/>
<dbReference type="AlphaFoldDB" id="A0A1I6KBG6"/>
<dbReference type="SUPFAM" id="SSF56935">
    <property type="entry name" value="Porins"/>
    <property type="match status" value="1"/>
</dbReference>
<evidence type="ECO:0000256" key="6">
    <source>
        <dbReference type="ARBA" id="ARBA00023004"/>
    </source>
</evidence>
<dbReference type="EMBL" id="FOZG01000001">
    <property type="protein sequence ID" value="SFR88593.1"/>
    <property type="molecule type" value="Genomic_DNA"/>
</dbReference>
<keyword evidence="5 11" id="KW-0812">Transmembrane</keyword>
<evidence type="ECO:0000256" key="3">
    <source>
        <dbReference type="ARBA" id="ARBA00022452"/>
    </source>
</evidence>
<keyword evidence="4" id="KW-0410">Iron transport</keyword>
<dbReference type="GO" id="GO:0006826">
    <property type="term" value="P:iron ion transport"/>
    <property type="evidence" value="ECO:0007669"/>
    <property type="project" value="UniProtKB-KW"/>
</dbReference>
<evidence type="ECO:0000256" key="4">
    <source>
        <dbReference type="ARBA" id="ARBA00022496"/>
    </source>
</evidence>
<gene>
    <name evidence="16" type="ORF">SAMN05192580_1541</name>
</gene>
<evidence type="ECO:0000259" key="15">
    <source>
        <dbReference type="Pfam" id="PF07715"/>
    </source>
</evidence>
<keyword evidence="2 11" id="KW-0813">Transport</keyword>
<keyword evidence="8 12" id="KW-0798">TonB box</keyword>
<evidence type="ECO:0000313" key="16">
    <source>
        <dbReference type="EMBL" id="SFR88593.1"/>
    </source>
</evidence>
<evidence type="ECO:0000256" key="10">
    <source>
        <dbReference type="ARBA" id="ARBA00023237"/>
    </source>
</evidence>
<evidence type="ECO:0000256" key="11">
    <source>
        <dbReference type="PROSITE-ProRule" id="PRU01360"/>
    </source>
</evidence>
<evidence type="ECO:0000256" key="1">
    <source>
        <dbReference type="ARBA" id="ARBA00004571"/>
    </source>
</evidence>
<evidence type="ECO:0000313" key="17">
    <source>
        <dbReference type="Proteomes" id="UP000198824"/>
    </source>
</evidence>
<evidence type="ECO:0000256" key="13">
    <source>
        <dbReference type="SAM" id="SignalP"/>
    </source>
</evidence>
<feature type="domain" description="TonB-dependent receptor-like beta-barrel" evidence="14">
    <location>
        <begin position="360"/>
        <end position="776"/>
    </location>
</feature>
<dbReference type="RefSeq" id="WP_093312956.1">
    <property type="nucleotide sequence ID" value="NZ_FOZG01000001.1"/>
</dbReference>
<protein>
    <submittedName>
        <fullName evidence="16">Iron complex outermembrane recepter protein</fullName>
    </submittedName>
</protein>
<dbReference type="PROSITE" id="PS52016">
    <property type="entry name" value="TONB_DEPENDENT_REC_3"/>
    <property type="match status" value="1"/>
</dbReference>
<evidence type="ECO:0000256" key="8">
    <source>
        <dbReference type="ARBA" id="ARBA00023077"/>
    </source>
</evidence>
<evidence type="ECO:0000256" key="7">
    <source>
        <dbReference type="ARBA" id="ARBA00023065"/>
    </source>
</evidence>
<dbReference type="GO" id="GO:0009279">
    <property type="term" value="C:cell outer membrane"/>
    <property type="evidence" value="ECO:0007669"/>
    <property type="project" value="UniProtKB-SubCell"/>
</dbReference>
<reference evidence="16 17" key="1">
    <citation type="submission" date="2016-10" db="EMBL/GenBank/DDBJ databases">
        <authorList>
            <person name="de Groot N.N."/>
        </authorList>
    </citation>
    <scope>NUCLEOTIDE SEQUENCE [LARGE SCALE GENOMIC DNA]</scope>
    <source>
        <strain evidence="16 17">S5-249</strain>
    </source>
</reference>
<comment type="similarity">
    <text evidence="11 12">Belongs to the TonB-dependent receptor family.</text>
</comment>
<evidence type="ECO:0000256" key="12">
    <source>
        <dbReference type="RuleBase" id="RU003357"/>
    </source>
</evidence>
<evidence type="ECO:0000259" key="14">
    <source>
        <dbReference type="Pfam" id="PF00593"/>
    </source>
</evidence>
<dbReference type="Pfam" id="PF07715">
    <property type="entry name" value="Plug"/>
    <property type="match status" value="1"/>
</dbReference>
<feature type="signal peptide" evidence="13">
    <location>
        <begin position="1"/>
        <end position="27"/>
    </location>
</feature>
<dbReference type="PANTHER" id="PTHR32552">
    <property type="entry name" value="FERRICHROME IRON RECEPTOR-RELATED"/>
    <property type="match status" value="1"/>
</dbReference>
<dbReference type="Gene3D" id="2.40.170.20">
    <property type="entry name" value="TonB-dependent receptor, beta-barrel domain"/>
    <property type="match status" value="2"/>
</dbReference>
<dbReference type="OrthoDB" id="7510666at2"/>
<keyword evidence="3 11" id="KW-1134">Transmembrane beta strand</keyword>
<dbReference type="PANTHER" id="PTHR32552:SF81">
    <property type="entry name" value="TONB-DEPENDENT OUTER MEMBRANE RECEPTOR"/>
    <property type="match status" value="1"/>
</dbReference>
<evidence type="ECO:0000256" key="5">
    <source>
        <dbReference type="ARBA" id="ARBA00022692"/>
    </source>
</evidence>
<keyword evidence="7" id="KW-0406">Ion transport</keyword>
<feature type="chain" id="PRO_5011796916" evidence="13">
    <location>
        <begin position="28"/>
        <end position="816"/>
    </location>
</feature>
<dbReference type="InterPro" id="IPR039426">
    <property type="entry name" value="TonB-dep_rcpt-like"/>
</dbReference>
<keyword evidence="13" id="KW-0732">Signal</keyword>
<name>A0A1I6KBG6_9SPHN</name>
<organism evidence="16 17">
    <name type="scientific">Sphingomonas jatrophae</name>
    <dbReference type="NCBI Taxonomy" id="1166337"/>
    <lineage>
        <taxon>Bacteria</taxon>
        <taxon>Pseudomonadati</taxon>
        <taxon>Pseudomonadota</taxon>
        <taxon>Alphaproteobacteria</taxon>
        <taxon>Sphingomonadales</taxon>
        <taxon>Sphingomonadaceae</taxon>
        <taxon>Sphingomonas</taxon>
    </lineage>
</organism>